<feature type="compositionally biased region" description="Basic and acidic residues" evidence="1">
    <location>
        <begin position="128"/>
        <end position="138"/>
    </location>
</feature>
<sequence>MDNLCLKIGIHGIVPQENGVACHVGCLDVRKQVRVVAVGCCPFSSAASKNLLCGFSFPYNARSFCYGGMKNRYDAIGVDDVVLAEEKNDEVECEERVEGGEESEGQYGNWVMKILHVRSLWKQENSDKGVKVEDHNGGMDDDDNDDEESGEGCCGVDEECESCYINDDHDDEKIEFDQELFSKLLKRVSLAEARLYAQLSYLGSLAYDISQIKVAFCIFNISKINIVVVIFE</sequence>
<dbReference type="InterPro" id="IPR043367">
    <property type="entry name" value="PLIP1/2/3"/>
</dbReference>
<comment type="caution">
    <text evidence="2">The sequence shown here is derived from an EMBL/GenBank/DDBJ whole genome shotgun (WGS) entry which is preliminary data.</text>
</comment>
<dbReference type="GO" id="GO:0008970">
    <property type="term" value="F:phospholipase A1 activity"/>
    <property type="evidence" value="ECO:0007669"/>
    <property type="project" value="InterPro"/>
</dbReference>
<reference evidence="2 3" key="1">
    <citation type="submission" date="2024-01" db="EMBL/GenBank/DDBJ databases">
        <title>The complete chloroplast genome sequence of Lithospermum erythrorhizon: insights into the phylogenetic relationship among Boraginaceae species and the maternal lineages of purple gromwells.</title>
        <authorList>
            <person name="Okada T."/>
            <person name="Watanabe K."/>
        </authorList>
    </citation>
    <scope>NUCLEOTIDE SEQUENCE [LARGE SCALE GENOMIC DNA]</scope>
</reference>
<organism evidence="2 3">
    <name type="scientific">Lithospermum erythrorhizon</name>
    <name type="common">Purple gromwell</name>
    <name type="synonym">Lithospermum officinale var. erythrorhizon</name>
    <dbReference type="NCBI Taxonomy" id="34254"/>
    <lineage>
        <taxon>Eukaryota</taxon>
        <taxon>Viridiplantae</taxon>
        <taxon>Streptophyta</taxon>
        <taxon>Embryophyta</taxon>
        <taxon>Tracheophyta</taxon>
        <taxon>Spermatophyta</taxon>
        <taxon>Magnoliopsida</taxon>
        <taxon>eudicotyledons</taxon>
        <taxon>Gunneridae</taxon>
        <taxon>Pentapetalae</taxon>
        <taxon>asterids</taxon>
        <taxon>lamiids</taxon>
        <taxon>Boraginales</taxon>
        <taxon>Boraginaceae</taxon>
        <taxon>Boraginoideae</taxon>
        <taxon>Lithospermeae</taxon>
        <taxon>Lithospermum</taxon>
    </lineage>
</organism>
<dbReference type="PANTHER" id="PTHR46483">
    <property type="entry name" value="PHOSPHOLIPASE A1 PLIP2, CHLOROPLASTIC"/>
    <property type="match status" value="1"/>
</dbReference>
<evidence type="ECO:0000313" key="3">
    <source>
        <dbReference type="Proteomes" id="UP001454036"/>
    </source>
</evidence>
<accession>A0AAV3QDJ6</accession>
<protein>
    <submittedName>
        <fullName evidence="2">Uncharacterized protein</fullName>
    </submittedName>
</protein>
<dbReference type="PANTHER" id="PTHR46483:SF4">
    <property type="entry name" value="PHOSPHOLIPASE A1 PLIP2, CHLOROPLASTIC"/>
    <property type="match status" value="1"/>
</dbReference>
<name>A0AAV3QDJ6_LITER</name>
<feature type="compositionally biased region" description="Acidic residues" evidence="1">
    <location>
        <begin position="139"/>
        <end position="152"/>
    </location>
</feature>
<dbReference type="AlphaFoldDB" id="A0AAV3QDJ6"/>
<gene>
    <name evidence="2" type="ORF">LIER_39359</name>
</gene>
<keyword evidence="3" id="KW-1185">Reference proteome</keyword>
<evidence type="ECO:0000313" key="2">
    <source>
        <dbReference type="EMBL" id="GAA0162160.1"/>
    </source>
</evidence>
<dbReference type="EMBL" id="BAABME010021029">
    <property type="protein sequence ID" value="GAA0162160.1"/>
    <property type="molecule type" value="Genomic_DNA"/>
</dbReference>
<evidence type="ECO:0000256" key="1">
    <source>
        <dbReference type="SAM" id="MobiDB-lite"/>
    </source>
</evidence>
<feature type="region of interest" description="Disordered" evidence="1">
    <location>
        <begin position="128"/>
        <end position="152"/>
    </location>
</feature>
<dbReference type="Proteomes" id="UP001454036">
    <property type="component" value="Unassembled WGS sequence"/>
</dbReference>
<proteinExistence type="predicted"/>